<evidence type="ECO:0000313" key="1">
    <source>
        <dbReference type="EMBL" id="CAD8390647.1"/>
    </source>
</evidence>
<dbReference type="EMBL" id="HBEG01055276">
    <property type="protein sequence ID" value="CAD8390647.1"/>
    <property type="molecule type" value="Transcribed_RNA"/>
</dbReference>
<name>A0A7S0G0E0_9DINO</name>
<proteinExistence type="predicted"/>
<protein>
    <submittedName>
        <fullName evidence="1">Uncharacterized protein</fullName>
    </submittedName>
</protein>
<organism evidence="1">
    <name type="scientific">Pyrodinium bahamense</name>
    <dbReference type="NCBI Taxonomy" id="73915"/>
    <lineage>
        <taxon>Eukaryota</taxon>
        <taxon>Sar</taxon>
        <taxon>Alveolata</taxon>
        <taxon>Dinophyceae</taxon>
        <taxon>Gonyaulacales</taxon>
        <taxon>Pyrocystaceae</taxon>
        <taxon>Pyrodinium</taxon>
    </lineage>
</organism>
<gene>
    <name evidence="1" type="ORF">PBAH0796_LOCUS33688</name>
</gene>
<sequence>MARDTLLPLADLSRLPLLLCVHAEARAGRISYKRPLRPLFGGPAAGAGSAEPQLRHALAHTALAPPGEGSTARAGLAKSSLGDLRSGATMRQRLLAALAPAPAVEGHAAYLPLGAGYAAAAAVEASRGAGSLRAALQQLSGAAECGERELALGLHGGTAPAATLSSVIFSDIRTLLGGGGQGRPGGGAGQTFLGVLGSTADVAGQAARYGPPPSAMPAAAGGGIRSMATSILDTAGGLLVDPALAGGAVFAASPDAAGGAGAENLCPDLAAVSSARALAAVLAAAEPVAEASPIIGRERLQGSGGMAALLSVSTPRAWDERGFEVFESEGTEPSSAPAAVGLTAAGGLLGAAVQWRQGSGARPAVTAVVLTNELSLAAVPARLVTEVSSALGLGQLATFSG</sequence>
<reference evidence="1" key="1">
    <citation type="submission" date="2021-01" db="EMBL/GenBank/DDBJ databases">
        <authorList>
            <person name="Corre E."/>
            <person name="Pelletier E."/>
            <person name="Niang G."/>
            <person name="Scheremetjew M."/>
            <person name="Finn R."/>
            <person name="Kale V."/>
            <person name="Holt S."/>
            <person name="Cochrane G."/>
            <person name="Meng A."/>
            <person name="Brown T."/>
            <person name="Cohen L."/>
        </authorList>
    </citation>
    <scope>NUCLEOTIDE SEQUENCE</scope>
    <source>
        <strain evidence="1">Pbaha01</strain>
    </source>
</reference>
<dbReference type="AlphaFoldDB" id="A0A7S0G0E0"/>
<accession>A0A7S0G0E0</accession>